<dbReference type="EMBL" id="UZAH01000425">
    <property type="protein sequence ID" value="VDO18948.1"/>
    <property type="molecule type" value="Genomic_DNA"/>
</dbReference>
<reference evidence="2 3" key="1">
    <citation type="submission" date="2018-11" db="EMBL/GenBank/DDBJ databases">
        <authorList>
            <consortium name="Pathogen Informatics"/>
        </authorList>
    </citation>
    <scope>NUCLEOTIDE SEQUENCE [LARGE SCALE GENOMIC DNA]</scope>
</reference>
<gene>
    <name evidence="2" type="ORF">HPBE_LOCUS566</name>
</gene>
<accession>A0A183F323</accession>
<proteinExistence type="predicted"/>
<evidence type="ECO:0000313" key="2">
    <source>
        <dbReference type="EMBL" id="VDO18948.1"/>
    </source>
</evidence>
<keyword evidence="3" id="KW-1185">Reference proteome</keyword>
<dbReference type="WBParaSite" id="HPBE_0000056501-mRNA-1">
    <property type="protein sequence ID" value="HPBE_0000056501-mRNA-1"/>
    <property type="gene ID" value="HPBE_0000056501"/>
</dbReference>
<accession>A0A3P7WMZ0</accession>
<evidence type="ECO:0000256" key="1">
    <source>
        <dbReference type="SAM" id="MobiDB-lite"/>
    </source>
</evidence>
<dbReference type="AlphaFoldDB" id="A0A183F323"/>
<feature type="compositionally biased region" description="Low complexity" evidence="1">
    <location>
        <begin position="28"/>
        <end position="40"/>
    </location>
</feature>
<sequence length="81" mass="9941">MRRTATCECRDTRDERRRAWRRTRPSQSRASTTLATRTTTTSTSELWLFRILWTMSSRLFSPKEKAWLCNYQRQYSFIFYM</sequence>
<protein>
    <submittedName>
        <fullName evidence="2 4">Uncharacterized protein</fullName>
    </submittedName>
</protein>
<evidence type="ECO:0000313" key="3">
    <source>
        <dbReference type="Proteomes" id="UP000050761"/>
    </source>
</evidence>
<name>A0A183F323_HELPZ</name>
<evidence type="ECO:0000313" key="4">
    <source>
        <dbReference type="WBParaSite" id="HPBE_0000056501-mRNA-1"/>
    </source>
</evidence>
<dbReference type="Proteomes" id="UP000050761">
    <property type="component" value="Unassembled WGS sequence"/>
</dbReference>
<reference evidence="4" key="2">
    <citation type="submission" date="2019-09" db="UniProtKB">
        <authorList>
            <consortium name="WormBaseParasite"/>
        </authorList>
    </citation>
    <scope>IDENTIFICATION</scope>
</reference>
<organism evidence="3 4">
    <name type="scientific">Heligmosomoides polygyrus</name>
    <name type="common">Parasitic roundworm</name>
    <dbReference type="NCBI Taxonomy" id="6339"/>
    <lineage>
        <taxon>Eukaryota</taxon>
        <taxon>Metazoa</taxon>
        <taxon>Ecdysozoa</taxon>
        <taxon>Nematoda</taxon>
        <taxon>Chromadorea</taxon>
        <taxon>Rhabditida</taxon>
        <taxon>Rhabditina</taxon>
        <taxon>Rhabditomorpha</taxon>
        <taxon>Strongyloidea</taxon>
        <taxon>Heligmosomidae</taxon>
        <taxon>Heligmosomoides</taxon>
    </lineage>
</organism>
<feature type="region of interest" description="Disordered" evidence="1">
    <location>
        <begin position="18"/>
        <end position="40"/>
    </location>
</feature>